<dbReference type="SUPFAM" id="SSF53254">
    <property type="entry name" value="Phosphoglycerate mutase-like"/>
    <property type="match status" value="1"/>
</dbReference>
<keyword evidence="3" id="KW-1185">Reference proteome</keyword>
<dbReference type="PANTHER" id="PTHR20935">
    <property type="entry name" value="PHOSPHOGLYCERATE MUTASE-RELATED"/>
    <property type="match status" value="1"/>
</dbReference>
<reference evidence="3" key="1">
    <citation type="journal article" date="2019" name="Int. J. Syst. Evol. Microbiol.">
        <title>The Global Catalogue of Microorganisms (GCM) 10K type strain sequencing project: providing services to taxonomists for standard genome sequencing and annotation.</title>
        <authorList>
            <consortium name="The Broad Institute Genomics Platform"/>
            <consortium name="The Broad Institute Genome Sequencing Center for Infectious Disease"/>
            <person name="Wu L."/>
            <person name="Ma J."/>
        </authorList>
    </citation>
    <scope>NUCLEOTIDE SEQUENCE [LARGE SCALE GENOMIC DNA]</scope>
    <source>
        <strain evidence="3">JCM 32206</strain>
    </source>
</reference>
<evidence type="ECO:0000313" key="2">
    <source>
        <dbReference type="EMBL" id="GAA4486267.1"/>
    </source>
</evidence>
<dbReference type="CDD" id="cd07067">
    <property type="entry name" value="HP_PGM_like"/>
    <property type="match status" value="1"/>
</dbReference>
<dbReference type="InterPro" id="IPR051021">
    <property type="entry name" value="Mito_Ser/Thr_phosphatase"/>
</dbReference>
<evidence type="ECO:0000313" key="3">
    <source>
        <dbReference type="Proteomes" id="UP001501183"/>
    </source>
</evidence>
<name>A0ABP8PGQ6_9NOCA</name>
<dbReference type="Proteomes" id="UP001501183">
    <property type="component" value="Unassembled WGS sequence"/>
</dbReference>
<dbReference type="SMART" id="SM00855">
    <property type="entry name" value="PGAM"/>
    <property type="match status" value="1"/>
</dbReference>
<dbReference type="InterPro" id="IPR013078">
    <property type="entry name" value="His_Pase_superF_clade-1"/>
</dbReference>
<dbReference type="RefSeq" id="WP_345349823.1">
    <property type="nucleotide sequence ID" value="NZ_BAABFB010000066.1"/>
</dbReference>
<dbReference type="Gene3D" id="3.40.50.1240">
    <property type="entry name" value="Phosphoglycerate mutase-like"/>
    <property type="match status" value="1"/>
</dbReference>
<dbReference type="InterPro" id="IPR029033">
    <property type="entry name" value="His_PPase_superfam"/>
</dbReference>
<organism evidence="2 3">
    <name type="scientific">Rhodococcus olei</name>
    <dbReference type="NCBI Taxonomy" id="2161675"/>
    <lineage>
        <taxon>Bacteria</taxon>
        <taxon>Bacillati</taxon>
        <taxon>Actinomycetota</taxon>
        <taxon>Actinomycetes</taxon>
        <taxon>Mycobacteriales</taxon>
        <taxon>Nocardiaceae</taxon>
        <taxon>Rhodococcus</taxon>
    </lineage>
</organism>
<sequence>MAASSRFLILMRHGKSSYPDGVGDHGRPLAPRGIREAALAGDWIRRTQPPVDAILCSTATRTRLTLAAVGIDAPTVYSDLLYGATPAQVLHAIAGTDPDVLTLLVIGHAPGIPGAAMALDPRSRHADRMSDKFPTSAVATLTVSDTWAGIHAAGATLTAFHVPR</sequence>
<evidence type="ECO:0000256" key="1">
    <source>
        <dbReference type="ARBA" id="ARBA00022801"/>
    </source>
</evidence>
<accession>A0ABP8PGQ6</accession>
<dbReference type="Pfam" id="PF00300">
    <property type="entry name" value="His_Phos_1"/>
    <property type="match status" value="1"/>
</dbReference>
<dbReference type="PANTHER" id="PTHR20935:SF1">
    <property type="entry name" value="SLL1549 PROTEIN"/>
    <property type="match status" value="1"/>
</dbReference>
<proteinExistence type="predicted"/>
<keyword evidence="1" id="KW-0378">Hydrolase</keyword>
<gene>
    <name evidence="2" type="ORF">GCM10023094_42350</name>
</gene>
<dbReference type="EMBL" id="BAABFB010000066">
    <property type="protein sequence ID" value="GAA4486267.1"/>
    <property type="molecule type" value="Genomic_DNA"/>
</dbReference>
<protein>
    <submittedName>
        <fullName evidence="2">Histidine phosphatase family protein</fullName>
    </submittedName>
</protein>
<comment type="caution">
    <text evidence="2">The sequence shown here is derived from an EMBL/GenBank/DDBJ whole genome shotgun (WGS) entry which is preliminary data.</text>
</comment>